<dbReference type="InterPro" id="IPR001134">
    <property type="entry name" value="Netrin_domain"/>
</dbReference>
<feature type="signal peptide" evidence="10">
    <location>
        <begin position="1"/>
        <end position="42"/>
    </location>
</feature>
<dbReference type="Gene3D" id="2.40.50.120">
    <property type="match status" value="1"/>
</dbReference>
<name>A0A3Q2H1I2_HORSE</name>
<protein>
    <recommendedName>
        <fullName evidence="11">NTR domain-containing protein</fullName>
    </recommendedName>
</protein>
<dbReference type="InterPro" id="IPR008993">
    <property type="entry name" value="TIMP-like_OB-fold"/>
</dbReference>
<keyword evidence="3" id="KW-0964">Secreted</keyword>
<dbReference type="SUPFAM" id="SSF50242">
    <property type="entry name" value="TIMP-like"/>
    <property type="match status" value="1"/>
</dbReference>
<dbReference type="GO" id="GO:0031012">
    <property type="term" value="C:extracellular matrix"/>
    <property type="evidence" value="ECO:0000318"/>
    <property type="project" value="GO_Central"/>
</dbReference>
<dbReference type="InParanoid" id="A0A3Q2H1I2"/>
<dbReference type="PROSITE" id="PS50189">
    <property type="entry name" value="NTR"/>
    <property type="match status" value="1"/>
</dbReference>
<dbReference type="PANTHER" id="PTHR11844">
    <property type="entry name" value="METALLOPROTEASE INHIBITOR"/>
    <property type="match status" value="1"/>
</dbReference>
<feature type="chain" id="PRO_5040125069" description="NTR domain-containing protein" evidence="10">
    <location>
        <begin position="43"/>
        <end position="240"/>
    </location>
</feature>
<keyword evidence="6 9" id="KW-1015">Disulfide bond</keyword>
<feature type="disulfide bond" evidence="9">
    <location>
        <begin position="162"/>
        <end position="212"/>
    </location>
</feature>
<dbReference type="Proteomes" id="UP000002281">
    <property type="component" value="Chromosome 3"/>
</dbReference>
<reference evidence="12" key="2">
    <citation type="submission" date="2025-08" db="UniProtKB">
        <authorList>
            <consortium name="Ensembl"/>
        </authorList>
    </citation>
    <scope>IDENTIFICATION</scope>
    <source>
        <strain evidence="12">Thoroughbred</strain>
    </source>
</reference>
<feature type="disulfide bond" evidence="9">
    <location>
        <begin position="43"/>
        <end position="107"/>
    </location>
</feature>
<evidence type="ECO:0000313" key="12">
    <source>
        <dbReference type="Ensembl" id="ENSECAP00000026902.2"/>
    </source>
</evidence>
<organism evidence="12 13">
    <name type="scientific">Equus caballus</name>
    <name type="common">Horse</name>
    <dbReference type="NCBI Taxonomy" id="9796"/>
    <lineage>
        <taxon>Eukaryota</taxon>
        <taxon>Metazoa</taxon>
        <taxon>Chordata</taxon>
        <taxon>Craniata</taxon>
        <taxon>Vertebrata</taxon>
        <taxon>Euteleostomi</taxon>
        <taxon>Mammalia</taxon>
        <taxon>Eutheria</taxon>
        <taxon>Laurasiatheria</taxon>
        <taxon>Perissodactyla</taxon>
        <taxon>Equidae</taxon>
        <taxon>Equus</taxon>
    </lineage>
</organism>
<dbReference type="AlphaFoldDB" id="A0A3Q2H1I2"/>
<evidence type="ECO:0000256" key="9">
    <source>
        <dbReference type="PIRSR" id="PIRSR601820-3"/>
    </source>
</evidence>
<dbReference type="InterPro" id="IPR001820">
    <property type="entry name" value="TIMP"/>
</dbReference>
<dbReference type="STRING" id="9796.ENSECAP00000026902"/>
<feature type="binding site" evidence="8">
    <location>
        <position position="43"/>
    </location>
    <ligand>
        <name>Zn(2+)</name>
        <dbReference type="ChEBI" id="CHEBI:29105"/>
        <note>ligand shared with metalloproteinase partner</note>
    </ligand>
</feature>
<keyword evidence="5" id="KW-0646">Protease inhibitor</keyword>
<evidence type="ECO:0000256" key="2">
    <source>
        <dbReference type="ARBA" id="ARBA00011027"/>
    </source>
</evidence>
<feature type="disulfide bond" evidence="9">
    <location>
        <begin position="55"/>
        <end position="160"/>
    </location>
</feature>
<dbReference type="FunFam" id="3.90.370.10:FF:000004">
    <property type="entry name" value="Uncharacterized protein"/>
    <property type="match status" value="1"/>
</dbReference>
<evidence type="ECO:0000256" key="3">
    <source>
        <dbReference type="ARBA" id="ARBA00022525"/>
    </source>
</evidence>
<comment type="subcellular location">
    <subcellularLocation>
        <location evidence="1">Secreted</location>
    </subcellularLocation>
</comment>
<evidence type="ECO:0000256" key="10">
    <source>
        <dbReference type="SAM" id="SignalP"/>
    </source>
</evidence>
<reference evidence="12" key="3">
    <citation type="submission" date="2025-09" db="UniProtKB">
        <authorList>
            <consortium name="Ensembl"/>
        </authorList>
    </citation>
    <scope>IDENTIFICATION</scope>
    <source>
        <strain evidence="12">Thoroughbred</strain>
    </source>
</reference>
<evidence type="ECO:0000259" key="11">
    <source>
        <dbReference type="PROSITE" id="PS50189"/>
    </source>
</evidence>
<evidence type="ECO:0000256" key="6">
    <source>
        <dbReference type="ARBA" id="ARBA00023157"/>
    </source>
</evidence>
<evidence type="ECO:0000256" key="8">
    <source>
        <dbReference type="PIRSR" id="PIRSR601820-1"/>
    </source>
</evidence>
<dbReference type="PaxDb" id="9796-ENSECAP00000026902"/>
<dbReference type="SMART" id="SM00206">
    <property type="entry name" value="NTR"/>
    <property type="match status" value="1"/>
</dbReference>
<reference evidence="12 13" key="1">
    <citation type="journal article" date="2009" name="Science">
        <title>Genome sequence, comparative analysis, and population genetics of the domestic horse.</title>
        <authorList>
            <consortium name="Broad Institute Genome Sequencing Platform"/>
            <consortium name="Broad Institute Whole Genome Assembly Team"/>
            <person name="Wade C.M."/>
            <person name="Giulotto E."/>
            <person name="Sigurdsson S."/>
            <person name="Zoli M."/>
            <person name="Gnerre S."/>
            <person name="Imsland F."/>
            <person name="Lear T.L."/>
            <person name="Adelson D.L."/>
            <person name="Bailey E."/>
            <person name="Bellone R.R."/>
            <person name="Bloecker H."/>
            <person name="Distl O."/>
            <person name="Edgar R.C."/>
            <person name="Garber M."/>
            <person name="Leeb T."/>
            <person name="Mauceli E."/>
            <person name="MacLeod J.N."/>
            <person name="Penedo M.C.T."/>
            <person name="Raison J.M."/>
            <person name="Sharpe T."/>
            <person name="Vogel J."/>
            <person name="Andersson L."/>
            <person name="Antczak D.F."/>
            <person name="Biagi T."/>
            <person name="Binns M.M."/>
            <person name="Chowdhary B.P."/>
            <person name="Coleman S.J."/>
            <person name="Della Valle G."/>
            <person name="Fryc S."/>
            <person name="Guerin G."/>
            <person name="Hasegawa T."/>
            <person name="Hill E.W."/>
            <person name="Jurka J."/>
            <person name="Kiialainen A."/>
            <person name="Lindgren G."/>
            <person name="Liu J."/>
            <person name="Magnani E."/>
            <person name="Mickelson J.R."/>
            <person name="Murray J."/>
            <person name="Nergadze S.G."/>
            <person name="Onofrio R."/>
            <person name="Pedroni S."/>
            <person name="Piras M.F."/>
            <person name="Raudsepp T."/>
            <person name="Rocchi M."/>
            <person name="Roeed K.H."/>
            <person name="Ryder O.A."/>
            <person name="Searle S."/>
            <person name="Skow L."/>
            <person name="Swinburne J.E."/>
            <person name="Syvaenen A.C."/>
            <person name="Tozaki T."/>
            <person name="Valberg S.J."/>
            <person name="Vaudin M."/>
            <person name="White J.R."/>
            <person name="Zody M.C."/>
            <person name="Lander E.S."/>
            <person name="Lindblad-Toh K."/>
        </authorList>
    </citation>
    <scope>NUCLEOTIDE SEQUENCE [LARGE SCALE GENOMIC DNA]</scope>
    <source>
        <strain evidence="12 13">Thoroughbred</strain>
    </source>
</reference>
<evidence type="ECO:0000256" key="4">
    <source>
        <dbReference type="ARBA" id="ARBA00022608"/>
    </source>
</evidence>
<dbReference type="Bgee" id="ENSECAG00000032946">
    <property type="expression patterns" value="Expressed in testis and 3 other cell types or tissues"/>
</dbReference>
<dbReference type="GeneTree" id="ENSGT00940000165693"/>
<dbReference type="Ensembl" id="ENSECAT00000044456.2">
    <property type="protein sequence ID" value="ENSECAP00000026902.2"/>
    <property type="gene ID" value="ENSECAG00000032946.3"/>
</dbReference>
<evidence type="ECO:0000313" key="13">
    <source>
        <dbReference type="Proteomes" id="UP000002281"/>
    </source>
</evidence>
<keyword evidence="8" id="KW-0479">Metal-binding</keyword>
<dbReference type="GO" id="GO:0008191">
    <property type="term" value="F:metalloendopeptidase inhibitor activity"/>
    <property type="evidence" value="ECO:0000318"/>
    <property type="project" value="GO_Central"/>
</dbReference>
<dbReference type="GO" id="GO:0051045">
    <property type="term" value="P:negative regulation of membrane protein ectodomain proteolysis"/>
    <property type="evidence" value="ECO:0000318"/>
    <property type="project" value="GO_Central"/>
</dbReference>
<evidence type="ECO:0000256" key="1">
    <source>
        <dbReference type="ARBA" id="ARBA00004613"/>
    </source>
</evidence>
<feature type="disulfide bond" evidence="9">
    <location>
        <begin position="45"/>
        <end position="135"/>
    </location>
</feature>
<comment type="similarity">
    <text evidence="2">Belongs to the protease inhibitor I35 (TIMP) family.</text>
</comment>
<feature type="domain" description="NTR" evidence="11">
    <location>
        <begin position="40"/>
        <end position="160"/>
    </location>
</feature>
<dbReference type="GO" id="GO:0034097">
    <property type="term" value="P:response to cytokine"/>
    <property type="evidence" value="ECO:0000318"/>
    <property type="project" value="GO_Central"/>
</dbReference>
<dbReference type="InterPro" id="IPR027465">
    <property type="entry name" value="TIMP_C"/>
</dbReference>
<feature type="disulfide bond" evidence="9">
    <location>
        <begin position="167"/>
        <end position="174"/>
    </location>
</feature>
<dbReference type="PANTHER" id="PTHR11844:SF10">
    <property type="entry name" value="NTR DOMAIN-CONTAINING PROTEIN"/>
    <property type="match status" value="1"/>
</dbReference>
<dbReference type="Pfam" id="PF00965">
    <property type="entry name" value="TIMP"/>
    <property type="match status" value="1"/>
</dbReference>
<keyword evidence="4" id="KW-0483">Metalloprotease inhibitor</keyword>
<accession>A0A3Q2H1I2</accession>
<evidence type="ECO:0000256" key="5">
    <source>
        <dbReference type="ARBA" id="ARBA00022690"/>
    </source>
</evidence>
<keyword evidence="7" id="KW-0481">Metalloenzyme inhibitor</keyword>
<keyword evidence="10" id="KW-0732">Signal</keyword>
<feature type="disulfide bond" evidence="9">
    <location>
        <begin position="182"/>
        <end position="204"/>
    </location>
</feature>
<keyword evidence="8" id="KW-0862">Zinc</keyword>
<dbReference type="Gene3D" id="3.90.370.10">
    <property type="entry name" value="Tissue inhibitor of metalloproteinase-1. Chain B, domain 1"/>
    <property type="match status" value="1"/>
</dbReference>
<dbReference type="GO" id="GO:0046872">
    <property type="term" value="F:metal ion binding"/>
    <property type="evidence" value="ECO:0007669"/>
    <property type="project" value="UniProtKB-KW"/>
</dbReference>
<evidence type="ECO:0000256" key="7">
    <source>
        <dbReference type="ARBA" id="ARBA00023215"/>
    </source>
</evidence>
<sequence>MVLDVLQKLWYVSAQIDRGPTMDPSFLLAFPLLLALSTPCSACICKLQHPQTFYCTSDVVVIADILGPGKDTKTKRGLQVNVTQILKAPGKNLRIQNIYSPLKFEDCGYELRTNFQSQLLIAGYLRRGKLHFTRCHLVYFWYRLTTEQRLGFQAAYRMGCSCQVQPCIGCWRPCPEPDLTECVWKQRDCDYSIWAGNQSMFSMCIPSASGHCEWARVPNNYRQQTPFPPSSSVPAAVKII</sequence>
<dbReference type="GO" id="GO:0009725">
    <property type="term" value="P:response to hormone"/>
    <property type="evidence" value="ECO:0000318"/>
    <property type="project" value="GO_Central"/>
</dbReference>
<dbReference type="GO" id="GO:0005615">
    <property type="term" value="C:extracellular space"/>
    <property type="evidence" value="ECO:0000318"/>
    <property type="project" value="GO_Central"/>
</dbReference>
<keyword evidence="13" id="KW-1185">Reference proteome</keyword>
<proteinExistence type="inferred from homology"/>